<reference evidence="3" key="1">
    <citation type="submission" date="2018-07" db="EMBL/GenBank/DDBJ databases">
        <authorList>
            <consortium name="Genoscope - CEA"/>
            <person name="William W."/>
        </authorList>
    </citation>
    <scope>NUCLEOTIDE SEQUENCE</scope>
    <source>
        <strain evidence="3">IK1</strain>
    </source>
</reference>
<dbReference type="InterPro" id="IPR036691">
    <property type="entry name" value="Endo/exonu/phosph_ase_sf"/>
</dbReference>
<sequence>MKKYFFLIFSFLFSAATYSQSSSINVMTFNIRLDVKSDSLNGWQYRKERVAKTVLLNNVDIVGMQEVLHNQLMDIEKALPDYTWIGVGREDGMEAGEYSPIFYNHNKFSEVGSGYFWLSKTPMEAGSKGWDAACTRIATWAKLKDISTGTIFFVLNTHFDHIGEVARRESAKLILEKVNLYTQKKKYPIIVMGDFNSNAQSEAYKTLTDTSNPLYLTDTRMLATKVNGPSWTFHNFGRQPVKERQMIDYIFVNNGIKVLSFDVIDGTQTKEYPSDHNAVMVKVEF</sequence>
<keyword evidence="3" id="KW-0540">Nuclease</keyword>
<dbReference type="Gene3D" id="3.60.10.10">
    <property type="entry name" value="Endonuclease/exonuclease/phosphatase"/>
    <property type="match status" value="1"/>
</dbReference>
<dbReference type="PANTHER" id="PTHR12121">
    <property type="entry name" value="CARBON CATABOLITE REPRESSOR PROTEIN 4"/>
    <property type="match status" value="1"/>
</dbReference>
<feature type="chain" id="PRO_5025019391" evidence="1">
    <location>
        <begin position="22"/>
        <end position="285"/>
    </location>
</feature>
<dbReference type="Pfam" id="PF03372">
    <property type="entry name" value="Exo_endo_phos"/>
    <property type="match status" value="1"/>
</dbReference>
<protein>
    <submittedName>
        <fullName evidence="3">Endonuclease/exonuclease/phosphatase family protein</fullName>
    </submittedName>
</protein>
<dbReference type="SUPFAM" id="SSF56219">
    <property type="entry name" value="DNase I-like"/>
    <property type="match status" value="1"/>
</dbReference>
<evidence type="ECO:0000256" key="1">
    <source>
        <dbReference type="SAM" id="SignalP"/>
    </source>
</evidence>
<dbReference type="GO" id="GO:0000175">
    <property type="term" value="F:3'-5'-RNA exonuclease activity"/>
    <property type="evidence" value="ECO:0007669"/>
    <property type="project" value="TreeGrafter"/>
</dbReference>
<dbReference type="AlphaFoldDB" id="A0A653AEQ9"/>
<dbReference type="EMBL" id="UPXZ01000033">
    <property type="protein sequence ID" value="VBB46410.1"/>
    <property type="molecule type" value="Genomic_DNA"/>
</dbReference>
<proteinExistence type="predicted"/>
<dbReference type="InterPro" id="IPR050410">
    <property type="entry name" value="CCR4/nocturin_mRNA_transcr"/>
</dbReference>
<gene>
    <name evidence="3" type="ORF">TRIP_D390055</name>
</gene>
<dbReference type="InterPro" id="IPR005135">
    <property type="entry name" value="Endo/exonuclease/phosphatase"/>
</dbReference>
<dbReference type="GO" id="GO:0004519">
    <property type="term" value="F:endonuclease activity"/>
    <property type="evidence" value="ECO:0007669"/>
    <property type="project" value="UniProtKB-KW"/>
</dbReference>
<keyword evidence="3" id="KW-0255">Endonuclease</keyword>
<organism evidence="3">
    <name type="scientific">uncultured Paludibacter sp</name>
    <dbReference type="NCBI Taxonomy" id="497635"/>
    <lineage>
        <taxon>Bacteria</taxon>
        <taxon>Pseudomonadati</taxon>
        <taxon>Bacteroidota</taxon>
        <taxon>Bacteroidia</taxon>
        <taxon>Bacteroidales</taxon>
        <taxon>Paludibacteraceae</taxon>
        <taxon>Paludibacter</taxon>
        <taxon>environmental samples</taxon>
    </lineage>
</organism>
<name>A0A653AEQ9_9BACT</name>
<keyword evidence="3" id="KW-0269">Exonuclease</keyword>
<evidence type="ECO:0000313" key="3">
    <source>
        <dbReference type="EMBL" id="VBB46410.1"/>
    </source>
</evidence>
<dbReference type="PANTHER" id="PTHR12121:SF36">
    <property type="entry name" value="ENDONUCLEASE_EXONUCLEASE_PHOSPHATASE DOMAIN-CONTAINING PROTEIN"/>
    <property type="match status" value="1"/>
</dbReference>
<feature type="signal peptide" evidence="1">
    <location>
        <begin position="1"/>
        <end position="21"/>
    </location>
</feature>
<feature type="domain" description="Endonuclease/exonuclease/phosphatase" evidence="2">
    <location>
        <begin position="27"/>
        <end position="276"/>
    </location>
</feature>
<keyword evidence="3" id="KW-0378">Hydrolase</keyword>
<dbReference type="CDD" id="cd09083">
    <property type="entry name" value="EEP-1"/>
    <property type="match status" value="1"/>
</dbReference>
<evidence type="ECO:0000259" key="2">
    <source>
        <dbReference type="Pfam" id="PF03372"/>
    </source>
</evidence>
<keyword evidence="1" id="KW-0732">Signal</keyword>
<accession>A0A653AEQ9</accession>